<dbReference type="PROSITE" id="PS51186">
    <property type="entry name" value="GNAT"/>
    <property type="match status" value="1"/>
</dbReference>
<dbReference type="EC" id="2.3.1.48" evidence="4"/>
<dbReference type="SMART" id="SM00297">
    <property type="entry name" value="BROMO"/>
    <property type="match status" value="1"/>
</dbReference>
<evidence type="ECO:0000313" key="19">
    <source>
        <dbReference type="Proteomes" id="UP000242913"/>
    </source>
</evidence>
<dbReference type="GO" id="GO:0005634">
    <property type="term" value="C:nucleus"/>
    <property type="evidence" value="ECO:0007669"/>
    <property type="project" value="UniProtKB-SubCell"/>
</dbReference>
<evidence type="ECO:0000259" key="17">
    <source>
        <dbReference type="PROSITE" id="PS51186"/>
    </source>
</evidence>
<dbReference type="AlphaFoldDB" id="A0A238C0R8"/>
<dbReference type="GO" id="GO:0140672">
    <property type="term" value="C:ATAC complex"/>
    <property type="evidence" value="ECO:0007669"/>
    <property type="project" value="TreeGrafter"/>
</dbReference>
<keyword evidence="6" id="KW-0805">Transcription regulation</keyword>
<evidence type="ECO:0000256" key="7">
    <source>
        <dbReference type="ARBA" id="ARBA00023117"/>
    </source>
</evidence>
<evidence type="ECO:0000256" key="11">
    <source>
        <dbReference type="ARBA" id="ARBA00023242"/>
    </source>
</evidence>
<dbReference type="PANTHER" id="PTHR45750">
    <property type="entry name" value="GH11602P"/>
    <property type="match status" value="1"/>
</dbReference>
<dbReference type="Gene3D" id="1.20.920.10">
    <property type="entry name" value="Bromodomain-like"/>
    <property type="match status" value="1"/>
</dbReference>
<name>A0A238C0R8_9BILA</name>
<feature type="transmembrane region" description="Helical" evidence="15">
    <location>
        <begin position="79"/>
        <end position="100"/>
    </location>
</feature>
<dbReference type="InterPro" id="IPR036427">
    <property type="entry name" value="Bromodomain-like_sf"/>
</dbReference>
<dbReference type="GO" id="GO:0045944">
    <property type="term" value="P:positive regulation of transcription by RNA polymerase II"/>
    <property type="evidence" value="ECO:0007669"/>
    <property type="project" value="TreeGrafter"/>
</dbReference>
<gene>
    <name evidence="18" type="ORF">X798_01879</name>
</gene>
<evidence type="ECO:0000256" key="13">
    <source>
        <dbReference type="ARBA" id="ARBA00048940"/>
    </source>
</evidence>
<dbReference type="CDD" id="cd04301">
    <property type="entry name" value="NAT_SF"/>
    <property type="match status" value="1"/>
</dbReference>
<keyword evidence="15" id="KW-0812">Transmembrane</keyword>
<evidence type="ECO:0000256" key="3">
    <source>
        <dbReference type="ARBA" id="ARBA00008607"/>
    </source>
</evidence>
<dbReference type="SUPFAM" id="SSF55729">
    <property type="entry name" value="Acyl-CoA N-acyltransferases (Nat)"/>
    <property type="match status" value="1"/>
</dbReference>
<dbReference type="EMBL" id="KZ269982">
    <property type="protein sequence ID" value="OZC11053.1"/>
    <property type="molecule type" value="Genomic_DNA"/>
</dbReference>
<feature type="domain" description="N-acetyltransferase" evidence="17">
    <location>
        <begin position="463"/>
        <end position="611"/>
    </location>
</feature>
<dbReference type="FunFam" id="3.40.630.30:FF:000004">
    <property type="entry name" value="Histone acetyltransferase KAT2A"/>
    <property type="match status" value="1"/>
</dbReference>
<keyword evidence="15" id="KW-1133">Transmembrane helix</keyword>
<evidence type="ECO:0000256" key="15">
    <source>
        <dbReference type="SAM" id="Phobius"/>
    </source>
</evidence>
<dbReference type="GO" id="GO:0043992">
    <property type="term" value="F:histone H3K9 acetyltransferase activity"/>
    <property type="evidence" value="ECO:0007669"/>
    <property type="project" value="UniProtKB-ARBA"/>
</dbReference>
<dbReference type="Pfam" id="PF00439">
    <property type="entry name" value="Bromodomain"/>
    <property type="match status" value="1"/>
</dbReference>
<evidence type="ECO:0000256" key="6">
    <source>
        <dbReference type="ARBA" id="ARBA00023015"/>
    </source>
</evidence>
<evidence type="ECO:0000256" key="2">
    <source>
        <dbReference type="ARBA" id="ARBA00004300"/>
    </source>
</evidence>
<dbReference type="SUPFAM" id="SSF47370">
    <property type="entry name" value="Bromodomain"/>
    <property type="match status" value="1"/>
</dbReference>
<evidence type="ECO:0000256" key="14">
    <source>
        <dbReference type="PROSITE-ProRule" id="PRU00035"/>
    </source>
</evidence>
<dbReference type="InterPro" id="IPR016181">
    <property type="entry name" value="Acyl_CoA_acyltransferase"/>
</dbReference>
<keyword evidence="10" id="KW-0206">Cytoskeleton</keyword>
<evidence type="ECO:0000256" key="1">
    <source>
        <dbReference type="ARBA" id="ARBA00004123"/>
    </source>
</evidence>
<evidence type="ECO:0000256" key="8">
    <source>
        <dbReference type="ARBA" id="ARBA00023159"/>
    </source>
</evidence>
<feature type="transmembrane region" description="Helical" evidence="15">
    <location>
        <begin position="44"/>
        <end position="67"/>
    </location>
</feature>
<dbReference type="InterPro" id="IPR037800">
    <property type="entry name" value="GCN5"/>
</dbReference>
<keyword evidence="10" id="KW-0963">Cytoplasm</keyword>
<dbReference type="Pfam" id="PF00583">
    <property type="entry name" value="Acetyltransf_1"/>
    <property type="match status" value="1"/>
</dbReference>
<comment type="subcellular location">
    <subcellularLocation>
        <location evidence="2">Cytoplasm</location>
        <location evidence="2">Cytoskeleton</location>
        <location evidence="2">Microtubule organizing center</location>
        <location evidence="2">Centrosome</location>
    </subcellularLocation>
    <subcellularLocation>
        <location evidence="1">Nucleus</location>
    </subcellularLocation>
</comment>
<keyword evidence="7 14" id="KW-0103">Bromodomain</keyword>
<keyword evidence="11" id="KW-0539">Nucleus</keyword>
<dbReference type="GO" id="GO:0005813">
    <property type="term" value="C:centrosome"/>
    <property type="evidence" value="ECO:0007669"/>
    <property type="project" value="UniProtKB-SubCell"/>
</dbReference>
<keyword evidence="15" id="KW-0472">Membrane</keyword>
<dbReference type="PRINTS" id="PR00503">
    <property type="entry name" value="BROMODOMAIN"/>
</dbReference>
<keyword evidence="12" id="KW-0012">Acyltransferase</keyword>
<evidence type="ECO:0000256" key="10">
    <source>
        <dbReference type="ARBA" id="ARBA00023212"/>
    </source>
</evidence>
<organism evidence="18 19">
    <name type="scientific">Onchocerca flexuosa</name>
    <dbReference type="NCBI Taxonomy" id="387005"/>
    <lineage>
        <taxon>Eukaryota</taxon>
        <taxon>Metazoa</taxon>
        <taxon>Ecdysozoa</taxon>
        <taxon>Nematoda</taxon>
        <taxon>Chromadorea</taxon>
        <taxon>Rhabditida</taxon>
        <taxon>Spirurina</taxon>
        <taxon>Spiruromorpha</taxon>
        <taxon>Filarioidea</taxon>
        <taxon>Onchocercidae</taxon>
        <taxon>Onchocerca</taxon>
    </lineage>
</organism>
<dbReference type="Pfam" id="PF06466">
    <property type="entry name" value="PCAF_N"/>
    <property type="match status" value="1"/>
</dbReference>
<proteinExistence type="inferred from homology"/>
<keyword evidence="9" id="KW-0804">Transcription</keyword>
<comment type="catalytic activity">
    <reaction evidence="13">
        <text>L-lysyl-[histone] + acetyl-CoA = N(6)-acetyl-L-lysyl-[histone] + CoA + H(+)</text>
        <dbReference type="Rhea" id="RHEA:21992"/>
        <dbReference type="Rhea" id="RHEA-COMP:9845"/>
        <dbReference type="Rhea" id="RHEA-COMP:11338"/>
        <dbReference type="ChEBI" id="CHEBI:15378"/>
        <dbReference type="ChEBI" id="CHEBI:29969"/>
        <dbReference type="ChEBI" id="CHEBI:57287"/>
        <dbReference type="ChEBI" id="CHEBI:57288"/>
        <dbReference type="ChEBI" id="CHEBI:61930"/>
        <dbReference type="EC" id="2.3.1.48"/>
    </reaction>
    <physiologicalReaction direction="left-to-right" evidence="13">
        <dbReference type="Rhea" id="RHEA:21993"/>
    </physiologicalReaction>
</comment>
<accession>A0A238C0R8</accession>
<evidence type="ECO:0000313" key="18">
    <source>
        <dbReference type="EMBL" id="OZC11053.1"/>
    </source>
</evidence>
<evidence type="ECO:0000256" key="4">
    <source>
        <dbReference type="ARBA" id="ARBA00013184"/>
    </source>
</evidence>
<keyword evidence="8" id="KW-0010">Activator</keyword>
<dbReference type="OrthoDB" id="1937912at2759"/>
<dbReference type="PANTHER" id="PTHR45750:SF3">
    <property type="entry name" value="HISTONE ACETYLTRANSFERASE"/>
    <property type="match status" value="1"/>
</dbReference>
<dbReference type="Proteomes" id="UP000242913">
    <property type="component" value="Unassembled WGS sequence"/>
</dbReference>
<sequence length="812" mass="94523">MTIRSSPTDAFNLEDISHYTLISAETLEPHSSQNPQYRGTLLKIYMTVAAELFLSIKSPIVISYIVLQRPLALFCRSDEWLLIFEFVCLILICGPLSSIFSSDMKLLPEGELLDEKSWKKLAMHTKCSLCHCRGWKLMCNSENPYVITNAFLDDVLFSTPCETCKHSLGRHLDKLREKKNDDIRKLLLMMSDAEKMQGRLIGDEPSEILQACRINLKCLDGFIMLSLIEMIVQQTQRALTKVISNGNCEGLITCSFGSPPFEPISVEDIVLNFVIKKSEGKLKELENTVETASTFLRAINDWNIPPPRVMQEKLSCSNLLSYRIIYARWLRFCSLPKKHGSLRPNYVIKIFGRKFLTTLLPFFIIDVKERISFVNDQVIGELIDFASELRKNLNCYDSLMDPSIDESLMVRFIARMELTYKMSKPLVHKMDALEVDVARSEVSRLEECNGIISFHVISNNFDTDQSRQKLTWLLQLQCLFSTQLPRMPKEYITRLVFDNRHKNLVIVKKERGVIGGICFRQFPAQGFIEIVFCAVTANEQVKGYGTRLMNHLKDYHVGACHIYHFLTYADEFAVGYFKKQGFSEKITMDKKQYHGYIKDYEGATLMGCQLHPWIVYTNFAVCFRRLYDLYRNAVKESFFEEEKKCPGIENVFQWHEGSLVPYTELPGLEQCEDEFVPHEELEHKIRSILHKLRVDKSSWPFLKPVNADEVPEYYGYIKFPTDLKTMNERCRAKYYVHLKIWHQTLFLDFYLQERLFVADLRRLFNNCFKFNAPRTLYYKAGYDLAEIARKLCQKAFPYLDIYPELPDTKPEV</sequence>
<dbReference type="InterPro" id="IPR000182">
    <property type="entry name" value="GNAT_dom"/>
</dbReference>
<feature type="domain" description="Bromo" evidence="16">
    <location>
        <begin position="693"/>
        <end position="778"/>
    </location>
</feature>
<evidence type="ECO:0000256" key="5">
    <source>
        <dbReference type="ARBA" id="ARBA00022679"/>
    </source>
</evidence>
<protein>
    <recommendedName>
        <fullName evidence="4">histone acetyltransferase</fullName>
        <ecNumber evidence="4">2.3.1.48</ecNumber>
    </recommendedName>
</protein>
<dbReference type="InterPro" id="IPR001487">
    <property type="entry name" value="Bromodomain"/>
</dbReference>
<evidence type="ECO:0000256" key="12">
    <source>
        <dbReference type="ARBA" id="ARBA00023315"/>
    </source>
</evidence>
<dbReference type="InterPro" id="IPR009464">
    <property type="entry name" value="PCAF_N"/>
</dbReference>
<keyword evidence="19" id="KW-1185">Reference proteome</keyword>
<comment type="similarity">
    <text evidence="3">Belongs to the acetyltransferase family. GCN5 subfamily.</text>
</comment>
<evidence type="ECO:0000256" key="9">
    <source>
        <dbReference type="ARBA" id="ARBA00023163"/>
    </source>
</evidence>
<keyword evidence="5" id="KW-0808">Transferase</keyword>
<reference evidence="18 19" key="1">
    <citation type="submission" date="2015-12" db="EMBL/GenBank/DDBJ databases">
        <title>Draft genome of the nematode, Onchocerca flexuosa.</title>
        <authorList>
            <person name="Mitreva M."/>
        </authorList>
    </citation>
    <scope>NUCLEOTIDE SEQUENCE [LARGE SCALE GENOMIC DNA]</scope>
    <source>
        <strain evidence="18">Red Deer</strain>
    </source>
</reference>
<evidence type="ECO:0000259" key="16">
    <source>
        <dbReference type="PROSITE" id="PS50014"/>
    </source>
</evidence>
<dbReference type="Gene3D" id="3.40.630.30">
    <property type="match status" value="1"/>
</dbReference>
<dbReference type="PROSITE" id="PS50014">
    <property type="entry name" value="BROMODOMAIN_2"/>
    <property type="match status" value="1"/>
</dbReference>